<keyword evidence="12" id="KW-1015">Disulfide bond</keyword>
<evidence type="ECO:0000313" key="21">
    <source>
        <dbReference type="Proteomes" id="UP001412067"/>
    </source>
</evidence>
<keyword evidence="11 16" id="KW-0472">Membrane</keyword>
<dbReference type="SMART" id="SM00108">
    <property type="entry name" value="B_lectin"/>
    <property type="match status" value="1"/>
</dbReference>
<feature type="chain" id="PRO_5047443539" description="Receptor-like serine/threonine-protein kinase" evidence="17">
    <location>
        <begin position="25"/>
        <end position="881"/>
    </location>
</feature>
<keyword evidence="9 14" id="KW-0067">ATP-binding</keyword>
<feature type="domain" description="Bulb-type lectin" evidence="19">
    <location>
        <begin position="35"/>
        <end position="152"/>
    </location>
</feature>
<evidence type="ECO:0000256" key="15">
    <source>
        <dbReference type="PROSITE-ProRule" id="PRU10141"/>
    </source>
</evidence>
<comment type="similarity">
    <text evidence="14">Belongs to the protein kinase superfamily. Ser/Thr protein kinase family.</text>
</comment>
<dbReference type="SUPFAM" id="SSF51110">
    <property type="entry name" value="alpha-D-mannose-specific plant lectins"/>
    <property type="match status" value="1"/>
</dbReference>
<evidence type="ECO:0000256" key="10">
    <source>
        <dbReference type="ARBA" id="ARBA00022989"/>
    </source>
</evidence>
<dbReference type="Pfam" id="PF00069">
    <property type="entry name" value="Pkinase"/>
    <property type="match status" value="1"/>
</dbReference>
<evidence type="ECO:0000256" key="9">
    <source>
        <dbReference type="ARBA" id="ARBA00022840"/>
    </source>
</evidence>
<evidence type="ECO:0000259" key="19">
    <source>
        <dbReference type="PROSITE" id="PS50927"/>
    </source>
</evidence>
<evidence type="ECO:0000256" key="6">
    <source>
        <dbReference type="ARBA" id="ARBA00022729"/>
    </source>
</evidence>
<comment type="caution">
    <text evidence="20">The sequence shown here is derived from an EMBL/GenBank/DDBJ whole genome shotgun (WGS) entry which is preliminary data.</text>
</comment>
<comment type="subcellular location">
    <subcellularLocation>
        <location evidence="1">Membrane</location>
        <topology evidence="1">Single-pass membrane protein</topology>
    </subcellularLocation>
</comment>
<dbReference type="PIRSF" id="PIRSF000641">
    <property type="entry name" value="SRK"/>
    <property type="match status" value="1"/>
</dbReference>
<evidence type="ECO:0000259" key="18">
    <source>
        <dbReference type="PROSITE" id="PS50011"/>
    </source>
</evidence>
<evidence type="ECO:0000256" key="4">
    <source>
        <dbReference type="ARBA" id="ARBA00022679"/>
    </source>
</evidence>
<evidence type="ECO:0000256" key="1">
    <source>
        <dbReference type="ARBA" id="ARBA00004167"/>
    </source>
</evidence>
<evidence type="ECO:0000256" key="14">
    <source>
        <dbReference type="PIRNR" id="PIRNR000641"/>
    </source>
</evidence>
<name>A0ABR2N4M8_9ASPA</name>
<proteinExistence type="inferred from homology"/>
<dbReference type="PROSITE" id="PS50927">
    <property type="entry name" value="BULB_LECTIN"/>
    <property type="match status" value="1"/>
</dbReference>
<evidence type="ECO:0000256" key="11">
    <source>
        <dbReference type="ARBA" id="ARBA00023136"/>
    </source>
</evidence>
<evidence type="ECO:0000256" key="12">
    <source>
        <dbReference type="ARBA" id="ARBA00023157"/>
    </source>
</evidence>
<evidence type="ECO:0000256" key="8">
    <source>
        <dbReference type="ARBA" id="ARBA00022777"/>
    </source>
</evidence>
<dbReference type="InterPro" id="IPR017441">
    <property type="entry name" value="Protein_kinase_ATP_BS"/>
</dbReference>
<dbReference type="InterPro" id="IPR036426">
    <property type="entry name" value="Bulb-type_lectin_dom_sf"/>
</dbReference>
<dbReference type="InterPro" id="IPR000719">
    <property type="entry name" value="Prot_kinase_dom"/>
</dbReference>
<dbReference type="PROSITE" id="PS50011">
    <property type="entry name" value="PROTEIN_KINASE_DOM"/>
    <property type="match status" value="1"/>
</dbReference>
<dbReference type="Gene3D" id="3.30.200.20">
    <property type="entry name" value="Phosphorylase Kinase, domain 1"/>
    <property type="match status" value="1"/>
</dbReference>
<dbReference type="InterPro" id="IPR008271">
    <property type="entry name" value="Ser/Thr_kinase_AS"/>
</dbReference>
<dbReference type="PANTHER" id="PTHR47974">
    <property type="entry name" value="OS07G0415500 PROTEIN"/>
    <property type="match status" value="1"/>
</dbReference>
<feature type="transmembrane region" description="Helical" evidence="16">
    <location>
        <begin position="436"/>
        <end position="459"/>
    </location>
</feature>
<dbReference type="Proteomes" id="UP001412067">
    <property type="component" value="Unassembled WGS sequence"/>
</dbReference>
<feature type="domain" description="Protein kinase" evidence="18">
    <location>
        <begin position="523"/>
        <end position="818"/>
    </location>
</feature>
<evidence type="ECO:0000256" key="13">
    <source>
        <dbReference type="ARBA" id="ARBA00023180"/>
    </source>
</evidence>
<evidence type="ECO:0000256" key="3">
    <source>
        <dbReference type="ARBA" id="ARBA00022536"/>
    </source>
</evidence>
<dbReference type="PROSITE" id="PS00108">
    <property type="entry name" value="PROTEIN_KINASE_ST"/>
    <property type="match status" value="1"/>
</dbReference>
<evidence type="ECO:0000256" key="17">
    <source>
        <dbReference type="SAM" id="SignalP"/>
    </source>
</evidence>
<dbReference type="PANTHER" id="PTHR47974:SF27">
    <property type="entry name" value="RECEPTOR-LIKE SERINE_THREONINE-PROTEIN KINASE"/>
    <property type="match status" value="1"/>
</dbReference>
<comment type="catalytic activity">
    <reaction evidence="14">
        <text>L-threonyl-[protein] + ATP = O-phospho-L-threonyl-[protein] + ADP + H(+)</text>
        <dbReference type="Rhea" id="RHEA:46608"/>
        <dbReference type="Rhea" id="RHEA-COMP:11060"/>
        <dbReference type="Rhea" id="RHEA-COMP:11605"/>
        <dbReference type="ChEBI" id="CHEBI:15378"/>
        <dbReference type="ChEBI" id="CHEBI:30013"/>
        <dbReference type="ChEBI" id="CHEBI:30616"/>
        <dbReference type="ChEBI" id="CHEBI:61977"/>
        <dbReference type="ChEBI" id="CHEBI:456216"/>
        <dbReference type="EC" id="2.7.11.1"/>
    </reaction>
</comment>
<dbReference type="Pfam" id="PF01453">
    <property type="entry name" value="B_lectin"/>
    <property type="match status" value="1"/>
</dbReference>
<keyword evidence="8 14" id="KW-0418">Kinase</keyword>
<evidence type="ECO:0000256" key="7">
    <source>
        <dbReference type="ARBA" id="ARBA00022741"/>
    </source>
</evidence>
<keyword evidence="13" id="KW-0325">Glycoprotein</keyword>
<dbReference type="SUPFAM" id="SSF56112">
    <property type="entry name" value="Protein kinase-like (PK-like)"/>
    <property type="match status" value="1"/>
</dbReference>
<feature type="binding site" evidence="15">
    <location>
        <position position="551"/>
    </location>
    <ligand>
        <name>ATP</name>
        <dbReference type="ChEBI" id="CHEBI:30616"/>
    </ligand>
</feature>
<evidence type="ECO:0000256" key="16">
    <source>
        <dbReference type="SAM" id="Phobius"/>
    </source>
</evidence>
<keyword evidence="2 14" id="KW-0723">Serine/threonine-protein kinase</keyword>
<dbReference type="Gene3D" id="2.90.10.10">
    <property type="entry name" value="Bulb-type lectin domain"/>
    <property type="match status" value="1"/>
</dbReference>
<feature type="signal peptide" evidence="17">
    <location>
        <begin position="1"/>
        <end position="24"/>
    </location>
</feature>
<dbReference type="InterPro" id="IPR001480">
    <property type="entry name" value="Bulb-type_lectin_dom"/>
</dbReference>
<dbReference type="CDD" id="cd14066">
    <property type="entry name" value="STKc_IRAK"/>
    <property type="match status" value="1"/>
</dbReference>
<organism evidence="20 21">
    <name type="scientific">Platanthera guangdongensis</name>
    <dbReference type="NCBI Taxonomy" id="2320717"/>
    <lineage>
        <taxon>Eukaryota</taxon>
        <taxon>Viridiplantae</taxon>
        <taxon>Streptophyta</taxon>
        <taxon>Embryophyta</taxon>
        <taxon>Tracheophyta</taxon>
        <taxon>Spermatophyta</taxon>
        <taxon>Magnoliopsida</taxon>
        <taxon>Liliopsida</taxon>
        <taxon>Asparagales</taxon>
        <taxon>Orchidaceae</taxon>
        <taxon>Orchidoideae</taxon>
        <taxon>Orchideae</taxon>
        <taxon>Orchidinae</taxon>
        <taxon>Platanthera</taxon>
    </lineage>
</organism>
<dbReference type="PROSITE" id="PS00107">
    <property type="entry name" value="PROTEIN_KINASE_ATP"/>
    <property type="match status" value="1"/>
</dbReference>
<keyword evidence="3" id="KW-0245">EGF-like domain</keyword>
<keyword evidence="21" id="KW-1185">Reference proteome</keyword>
<dbReference type="SMART" id="SM00220">
    <property type="entry name" value="S_TKc"/>
    <property type="match status" value="1"/>
</dbReference>
<dbReference type="Gene3D" id="1.10.510.10">
    <property type="entry name" value="Transferase(Phosphotransferase) domain 1"/>
    <property type="match status" value="1"/>
</dbReference>
<dbReference type="InterPro" id="IPR011009">
    <property type="entry name" value="Kinase-like_dom_sf"/>
</dbReference>
<reference evidence="20 21" key="1">
    <citation type="journal article" date="2022" name="Nat. Plants">
        <title>Genomes of leafy and leafless Platanthera orchids illuminate the evolution of mycoheterotrophy.</title>
        <authorList>
            <person name="Li M.H."/>
            <person name="Liu K.W."/>
            <person name="Li Z."/>
            <person name="Lu H.C."/>
            <person name="Ye Q.L."/>
            <person name="Zhang D."/>
            <person name="Wang J.Y."/>
            <person name="Li Y.F."/>
            <person name="Zhong Z.M."/>
            <person name="Liu X."/>
            <person name="Yu X."/>
            <person name="Liu D.K."/>
            <person name="Tu X.D."/>
            <person name="Liu B."/>
            <person name="Hao Y."/>
            <person name="Liao X.Y."/>
            <person name="Jiang Y.T."/>
            <person name="Sun W.H."/>
            <person name="Chen J."/>
            <person name="Chen Y.Q."/>
            <person name="Ai Y."/>
            <person name="Zhai J.W."/>
            <person name="Wu S.S."/>
            <person name="Zhou Z."/>
            <person name="Hsiao Y.Y."/>
            <person name="Wu W.L."/>
            <person name="Chen Y.Y."/>
            <person name="Lin Y.F."/>
            <person name="Hsu J.L."/>
            <person name="Li C.Y."/>
            <person name="Wang Z.W."/>
            <person name="Zhao X."/>
            <person name="Zhong W.Y."/>
            <person name="Ma X.K."/>
            <person name="Ma L."/>
            <person name="Huang J."/>
            <person name="Chen G.Z."/>
            <person name="Huang M.Z."/>
            <person name="Huang L."/>
            <person name="Peng D.H."/>
            <person name="Luo Y.B."/>
            <person name="Zou S.Q."/>
            <person name="Chen S.P."/>
            <person name="Lan S."/>
            <person name="Tsai W.C."/>
            <person name="Van de Peer Y."/>
            <person name="Liu Z.J."/>
        </authorList>
    </citation>
    <scope>NUCLEOTIDE SEQUENCE [LARGE SCALE GENOMIC DNA]</scope>
    <source>
        <strain evidence="20">Lor288</strain>
    </source>
</reference>
<evidence type="ECO:0000256" key="5">
    <source>
        <dbReference type="ARBA" id="ARBA00022692"/>
    </source>
</evidence>
<protein>
    <recommendedName>
        <fullName evidence="14">Receptor-like serine/threonine-protein kinase</fullName>
        <ecNumber evidence="14">2.7.11.1</ecNumber>
    </recommendedName>
</protein>
<gene>
    <name evidence="20" type="ORF">KSP40_PGU008507</name>
</gene>
<evidence type="ECO:0000313" key="20">
    <source>
        <dbReference type="EMBL" id="KAK8971099.1"/>
    </source>
</evidence>
<accession>A0ABR2N4M8</accession>
<comment type="catalytic activity">
    <reaction evidence="14">
        <text>L-seryl-[protein] + ATP = O-phospho-L-seryl-[protein] + ADP + H(+)</text>
        <dbReference type="Rhea" id="RHEA:17989"/>
        <dbReference type="Rhea" id="RHEA-COMP:9863"/>
        <dbReference type="Rhea" id="RHEA-COMP:11604"/>
        <dbReference type="ChEBI" id="CHEBI:15378"/>
        <dbReference type="ChEBI" id="CHEBI:29999"/>
        <dbReference type="ChEBI" id="CHEBI:30616"/>
        <dbReference type="ChEBI" id="CHEBI:83421"/>
        <dbReference type="ChEBI" id="CHEBI:456216"/>
        <dbReference type="EC" id="2.7.11.1"/>
    </reaction>
</comment>
<dbReference type="EMBL" id="JBBWWR010000001">
    <property type="protein sequence ID" value="KAK8971099.1"/>
    <property type="molecule type" value="Genomic_DNA"/>
</dbReference>
<keyword evidence="4 14" id="KW-0808">Transferase</keyword>
<evidence type="ECO:0000256" key="2">
    <source>
        <dbReference type="ARBA" id="ARBA00022527"/>
    </source>
</evidence>
<keyword evidence="5 16" id="KW-0812">Transmembrane</keyword>
<keyword evidence="7 14" id="KW-0547">Nucleotide-binding</keyword>
<sequence length="881" mass="95112">MGPYKRRLILLLSSLLLHLRRAVAALIAVEFLYPNFTGSNFNYIEKGGIFLTSASSNFSAIFSSDSPQSPFVFSIIHAPTSTAIWSANAASPAPYTSALSLSAAGLSISLSNGSLLWSTPVLTSPVAALQLLDSGNLLLLNSSNTSLWQSFEHPTDTLLSSQRLLAGASLTTPAGDYRLLITAQDAVLLWTNGSQQYWRLSSDPRWVKDLNDPVAYMATDASGIYLFSAAGKALYVFNLPPTVIRFVSLDSGGRLHVMGYSGNGSVLSEDLAAPTGACDLPLSCTKLQVCTMQNSDATCNCPPLFTPSNTGGCSPADGSTLVSVANCAGDGGAKSTSEPPSYKNMGSQVDYFANKFASPDGSNGNLSSCRDLCSGICSCLGFFYQISSRACFLIKNQLGSLVSTNNQGVFNSGEGYIKVLDFRQPLHHDSDLGPNFIQIILPAIAGLFLILLVAGIYWWRRRQWSGENKLAPLKEIHPSSPLVSNHDSSREFSSSGDYQNSGDVLIPGLPHRFTFTELVAATNNFSMKIGAGGFGEVFHGELPDNTAVAVKRINAGLGSIQGKKEFCTELGVIGRIHHVNLVRLRGFCAEGRRRRRRQHFLVYEYMNRGSLERSLFRASGPVLEWKERMSIAIGAARGLAYLHSGCDPKIVHCDVKPENILLDDGGGVKISDFGLSKLIAPERSGLFFTTLRGTRGYLAPEWLANSPISERADVYSYGMVLLEIIRGRKNYLEDGGGSREGWSSGGSPGGGWTEYFPATALEMHEQGSYAGLADPRLEGRVREEEVGRAVRVALCCLHEDPALRPRMAAVSEMLDGTMEAAWPRPEALTFFRMFGKGYVDSGTSSGSGNKSSSMGIVSWSDILMTRQRMAEGGDKGFNSLR</sequence>
<dbReference type="EC" id="2.7.11.1" evidence="14"/>
<keyword evidence="10 16" id="KW-1133">Transmembrane helix</keyword>
<keyword evidence="6 17" id="KW-0732">Signal</keyword>
<dbReference type="InterPro" id="IPR024171">
    <property type="entry name" value="SRK-like_kinase"/>
</dbReference>